<organism evidence="2 3">
    <name type="scientific">Armillaria tabescens</name>
    <name type="common">Ringless honey mushroom</name>
    <name type="synonym">Agaricus tabescens</name>
    <dbReference type="NCBI Taxonomy" id="1929756"/>
    <lineage>
        <taxon>Eukaryota</taxon>
        <taxon>Fungi</taxon>
        <taxon>Dikarya</taxon>
        <taxon>Basidiomycota</taxon>
        <taxon>Agaricomycotina</taxon>
        <taxon>Agaricomycetes</taxon>
        <taxon>Agaricomycetidae</taxon>
        <taxon>Agaricales</taxon>
        <taxon>Marasmiineae</taxon>
        <taxon>Physalacriaceae</taxon>
        <taxon>Desarmillaria</taxon>
    </lineage>
</organism>
<name>A0AA39MYD4_ARMTA</name>
<comment type="similarity">
    <text evidence="1">Belongs to the FAD-binding monooxygenase family.</text>
</comment>
<dbReference type="RefSeq" id="XP_060327296.1">
    <property type="nucleotide sequence ID" value="XM_060473936.1"/>
</dbReference>
<dbReference type="Proteomes" id="UP001175211">
    <property type="component" value="Unassembled WGS sequence"/>
</dbReference>
<dbReference type="SUPFAM" id="SSF51905">
    <property type="entry name" value="FAD/NAD(P)-binding domain"/>
    <property type="match status" value="1"/>
</dbReference>
<keyword evidence="3" id="KW-1185">Reference proteome</keyword>
<dbReference type="PANTHER" id="PTHR42877">
    <property type="entry name" value="L-ORNITHINE N(5)-MONOOXYGENASE-RELATED"/>
    <property type="match status" value="1"/>
</dbReference>
<reference evidence="2" key="1">
    <citation type="submission" date="2023-06" db="EMBL/GenBank/DDBJ databases">
        <authorList>
            <consortium name="Lawrence Berkeley National Laboratory"/>
            <person name="Ahrendt S."/>
            <person name="Sahu N."/>
            <person name="Indic B."/>
            <person name="Wong-Bajracharya J."/>
            <person name="Merenyi Z."/>
            <person name="Ke H.-M."/>
            <person name="Monk M."/>
            <person name="Kocsube S."/>
            <person name="Drula E."/>
            <person name="Lipzen A."/>
            <person name="Balint B."/>
            <person name="Henrissat B."/>
            <person name="Andreopoulos B."/>
            <person name="Martin F.M."/>
            <person name="Harder C.B."/>
            <person name="Rigling D."/>
            <person name="Ford K.L."/>
            <person name="Foster G.D."/>
            <person name="Pangilinan J."/>
            <person name="Papanicolaou A."/>
            <person name="Barry K."/>
            <person name="LaButti K."/>
            <person name="Viragh M."/>
            <person name="Koriabine M."/>
            <person name="Yan M."/>
            <person name="Riley R."/>
            <person name="Champramary S."/>
            <person name="Plett K.L."/>
            <person name="Tsai I.J."/>
            <person name="Slot J."/>
            <person name="Sipos G."/>
            <person name="Plett J."/>
            <person name="Nagy L.G."/>
            <person name="Grigoriev I.V."/>
        </authorList>
    </citation>
    <scope>NUCLEOTIDE SEQUENCE</scope>
    <source>
        <strain evidence="2">CCBAS 213</strain>
    </source>
</reference>
<dbReference type="PANTHER" id="PTHR42877:SF4">
    <property type="entry name" value="FAD_NAD(P)-BINDING DOMAIN-CONTAINING PROTEIN-RELATED"/>
    <property type="match status" value="1"/>
</dbReference>
<evidence type="ECO:0000256" key="1">
    <source>
        <dbReference type="ARBA" id="ARBA00010139"/>
    </source>
</evidence>
<evidence type="ECO:0000313" key="2">
    <source>
        <dbReference type="EMBL" id="KAK0450425.1"/>
    </source>
</evidence>
<dbReference type="InterPro" id="IPR051209">
    <property type="entry name" value="FAD-bind_Monooxygenase_sf"/>
</dbReference>
<gene>
    <name evidence="2" type="ORF">EV420DRAFT_1563472</name>
</gene>
<protein>
    <recommendedName>
        <fullName evidence="4">FAD/NAD(P)-binding domain-containing protein</fullName>
    </recommendedName>
</protein>
<accession>A0AA39MYD4</accession>
<evidence type="ECO:0008006" key="4">
    <source>
        <dbReference type="Google" id="ProtNLM"/>
    </source>
</evidence>
<feature type="non-terminal residue" evidence="2">
    <location>
        <position position="109"/>
    </location>
</feature>
<evidence type="ECO:0000313" key="3">
    <source>
        <dbReference type="Proteomes" id="UP001175211"/>
    </source>
</evidence>
<dbReference type="GeneID" id="85357484"/>
<proteinExistence type="inferred from homology"/>
<dbReference type="InterPro" id="IPR036188">
    <property type="entry name" value="FAD/NAD-bd_sf"/>
</dbReference>
<dbReference type="EMBL" id="JAUEPS010000036">
    <property type="protein sequence ID" value="KAK0450425.1"/>
    <property type="molecule type" value="Genomic_DNA"/>
</dbReference>
<comment type="caution">
    <text evidence="2">The sequence shown here is derived from an EMBL/GenBank/DDBJ whole genome shotgun (WGS) entry which is preliminary data.</text>
</comment>
<dbReference type="Gene3D" id="3.50.50.60">
    <property type="entry name" value="FAD/NAD(P)-binding domain"/>
    <property type="match status" value="1"/>
</dbReference>
<dbReference type="AlphaFoldDB" id="A0AA39MYD4"/>
<sequence>MDNHHERSIREGNAQHQPDTCNVLISTTGRLYHPKWPDLKGLTLYKGVLVRRARYPEGLDLGGKRIVALGSGPSGVQIVPSVLNSVGHRDIFYHWIRSPICVVPIVGLI</sequence>